<dbReference type="PANTHER" id="PTHR30273:SF2">
    <property type="entry name" value="PROTEIN FECR"/>
    <property type="match status" value="1"/>
</dbReference>
<proteinExistence type="predicted"/>
<dbReference type="InterPro" id="IPR012373">
    <property type="entry name" value="Ferrdict_sens_TM"/>
</dbReference>
<dbReference type="Pfam" id="PF04773">
    <property type="entry name" value="FecR"/>
    <property type="match status" value="1"/>
</dbReference>
<evidence type="ECO:0000259" key="2">
    <source>
        <dbReference type="Pfam" id="PF04773"/>
    </source>
</evidence>
<gene>
    <name evidence="4" type="ORF">NE863_26175</name>
</gene>
<dbReference type="OrthoDB" id="9798846at2"/>
<feature type="transmembrane region" description="Helical" evidence="1">
    <location>
        <begin position="81"/>
        <end position="102"/>
    </location>
</feature>
<dbReference type="AlphaFoldDB" id="A0A9Q8YBI0"/>
<sequence>MSGDRQTIDDSVLQAAAGWVARMQSEDATIIDRQAFERWLDEHPDHRAAYEELRALWSDLGEVPIPEGRLGQLRAQRRRRVGGFVGLCLAAGVAILSLATPYGDRWRADYYTGVGEVRRIALEDGTQVDLNTDTALVVRYDQGQRKVRLLRGEAFFAVAKNPQRPFVVEDGSISATALGTRYSVGATGADRAADVKVEEGRVEVEAAGQKAILGAGEAATIDRQGRLSLTKTDVAAGTAWRDGKLVFSRRPLREVLSTLERYRRGRILLIDEKAGALEVSGIFDLHDTDDALSVLEASLPLRVLRLSGLMVLVQSR</sequence>
<dbReference type="Pfam" id="PF16220">
    <property type="entry name" value="DUF4880"/>
    <property type="match status" value="1"/>
</dbReference>
<reference evidence="4" key="1">
    <citation type="submission" date="2022-06" db="EMBL/GenBank/DDBJ databases">
        <title>Physiological and biochemical characterization and genomic elucidation of a strain of the genus Ensifer adhaerens M8 that combines arsenic oxidation and chromium reduction.</title>
        <authorList>
            <person name="Li X."/>
            <person name="Yu c."/>
        </authorList>
    </citation>
    <scope>NUCLEOTIDE SEQUENCE</scope>
    <source>
        <strain evidence="4">M8</strain>
        <plasmid evidence="4">pA</plasmid>
    </source>
</reference>
<dbReference type="Gene3D" id="2.60.120.1440">
    <property type="match status" value="1"/>
</dbReference>
<dbReference type="InterPro" id="IPR032623">
    <property type="entry name" value="FecR_N"/>
</dbReference>
<keyword evidence="1" id="KW-0812">Transmembrane</keyword>
<protein>
    <submittedName>
        <fullName evidence="4">FecR family protein</fullName>
    </submittedName>
</protein>
<name>A0A9Q8YBI0_ENSAD</name>
<organism evidence="4 5">
    <name type="scientific">Ensifer adhaerens</name>
    <name type="common">Sinorhizobium morelense</name>
    <dbReference type="NCBI Taxonomy" id="106592"/>
    <lineage>
        <taxon>Bacteria</taxon>
        <taxon>Pseudomonadati</taxon>
        <taxon>Pseudomonadota</taxon>
        <taxon>Alphaproteobacteria</taxon>
        <taxon>Hyphomicrobiales</taxon>
        <taxon>Rhizobiaceae</taxon>
        <taxon>Sinorhizobium/Ensifer group</taxon>
        <taxon>Ensifer</taxon>
    </lineage>
</organism>
<evidence type="ECO:0000259" key="3">
    <source>
        <dbReference type="Pfam" id="PF16220"/>
    </source>
</evidence>
<dbReference type="PANTHER" id="PTHR30273">
    <property type="entry name" value="PERIPLASMIC SIGNAL SENSOR AND SIGMA FACTOR ACTIVATOR FECR-RELATED"/>
    <property type="match status" value="1"/>
</dbReference>
<keyword evidence="4" id="KW-0614">Plasmid</keyword>
<dbReference type="EMBL" id="CP098808">
    <property type="protein sequence ID" value="USJ25948.1"/>
    <property type="molecule type" value="Genomic_DNA"/>
</dbReference>
<keyword evidence="1" id="KW-0472">Membrane</keyword>
<keyword evidence="1" id="KW-1133">Transmembrane helix</keyword>
<dbReference type="Gene3D" id="3.55.50.30">
    <property type="match status" value="1"/>
</dbReference>
<dbReference type="InterPro" id="IPR006860">
    <property type="entry name" value="FecR"/>
</dbReference>
<evidence type="ECO:0000313" key="5">
    <source>
        <dbReference type="Proteomes" id="UP001055460"/>
    </source>
</evidence>
<feature type="domain" description="FecR protein" evidence="2">
    <location>
        <begin position="109"/>
        <end position="203"/>
    </location>
</feature>
<evidence type="ECO:0000313" key="4">
    <source>
        <dbReference type="EMBL" id="USJ25948.1"/>
    </source>
</evidence>
<accession>A0A9Q8YBI0</accession>
<geneLocation type="plasmid" evidence="4 5">
    <name>pA</name>
</geneLocation>
<dbReference type="RefSeq" id="WP_110818815.1">
    <property type="nucleotide sequence ID" value="NZ_CAXURO020000002.1"/>
</dbReference>
<dbReference type="PIRSF" id="PIRSF018266">
    <property type="entry name" value="FecR"/>
    <property type="match status" value="1"/>
</dbReference>
<feature type="domain" description="FecR N-terminal" evidence="3">
    <location>
        <begin position="14"/>
        <end position="56"/>
    </location>
</feature>
<dbReference type="GO" id="GO:0016989">
    <property type="term" value="F:sigma factor antagonist activity"/>
    <property type="evidence" value="ECO:0007669"/>
    <property type="project" value="TreeGrafter"/>
</dbReference>
<dbReference type="Proteomes" id="UP001055460">
    <property type="component" value="Plasmid pA"/>
</dbReference>
<evidence type="ECO:0000256" key="1">
    <source>
        <dbReference type="SAM" id="Phobius"/>
    </source>
</evidence>